<proteinExistence type="predicted"/>
<dbReference type="Proteomes" id="UP000092460">
    <property type="component" value="Unassembled WGS sequence"/>
</dbReference>
<reference evidence="1" key="2">
    <citation type="submission" date="2020-05" db="UniProtKB">
        <authorList>
            <consortium name="EnsemblMetazoa"/>
        </authorList>
    </citation>
    <scope>IDENTIFICATION</scope>
    <source>
        <strain evidence="1">IAEA</strain>
    </source>
</reference>
<accession>A0A1B0C2S7</accession>
<dbReference type="AlphaFoldDB" id="A0A1B0C2S7"/>
<sequence>MYFRSLAAFSVNKTIQTTTKMVSWKYLMLLVLIGDTYSAEYLPEDYLNEVCPIYDKVVDDICLYLERSAGIELVNRETMCAMSCEGLIIRGLYSAPVHESVIRKFKKV</sequence>
<reference evidence="2" key="1">
    <citation type="submission" date="2015-01" db="EMBL/GenBank/DDBJ databases">
        <authorList>
            <person name="Aksoy S."/>
            <person name="Warren W."/>
            <person name="Wilson R.K."/>
        </authorList>
    </citation>
    <scope>NUCLEOTIDE SEQUENCE [LARGE SCALE GENOMIC DNA]</scope>
    <source>
        <strain evidence="2">IAEA</strain>
    </source>
</reference>
<evidence type="ECO:0000313" key="2">
    <source>
        <dbReference type="Proteomes" id="UP000092460"/>
    </source>
</evidence>
<keyword evidence="2" id="KW-1185">Reference proteome</keyword>
<organism evidence="1 2">
    <name type="scientific">Glossina palpalis gambiensis</name>
    <dbReference type="NCBI Taxonomy" id="67801"/>
    <lineage>
        <taxon>Eukaryota</taxon>
        <taxon>Metazoa</taxon>
        <taxon>Ecdysozoa</taxon>
        <taxon>Arthropoda</taxon>
        <taxon>Hexapoda</taxon>
        <taxon>Insecta</taxon>
        <taxon>Pterygota</taxon>
        <taxon>Neoptera</taxon>
        <taxon>Endopterygota</taxon>
        <taxon>Diptera</taxon>
        <taxon>Brachycera</taxon>
        <taxon>Muscomorpha</taxon>
        <taxon>Hippoboscoidea</taxon>
        <taxon>Glossinidae</taxon>
        <taxon>Glossina</taxon>
    </lineage>
</organism>
<dbReference type="EMBL" id="JXJN01024660">
    <property type="status" value="NOT_ANNOTATED_CDS"/>
    <property type="molecule type" value="Genomic_DNA"/>
</dbReference>
<evidence type="ECO:0000313" key="1">
    <source>
        <dbReference type="EnsemblMetazoa" id="GPPI047593-PA"/>
    </source>
</evidence>
<dbReference type="VEuPathDB" id="VectorBase:GPPI047593"/>
<name>A0A1B0C2S7_9MUSC</name>
<dbReference type="EnsemblMetazoa" id="GPPI047593-RA">
    <property type="protein sequence ID" value="GPPI047593-PA"/>
    <property type="gene ID" value="GPPI047593"/>
</dbReference>
<protein>
    <submittedName>
        <fullName evidence="1">Uncharacterized protein</fullName>
    </submittedName>
</protein>